<evidence type="ECO:0000313" key="2">
    <source>
        <dbReference type="Proteomes" id="UP000523161"/>
    </source>
</evidence>
<name>A0A7Y5EK36_9GAMM</name>
<comment type="caution">
    <text evidence="1">The sequence shown here is derived from an EMBL/GenBank/DDBJ whole genome shotgun (WGS) entry which is preliminary data.</text>
</comment>
<gene>
    <name evidence="1" type="ORF">HRH59_15660</name>
</gene>
<evidence type="ECO:0000313" key="1">
    <source>
        <dbReference type="EMBL" id="NRQ43981.1"/>
    </source>
</evidence>
<dbReference type="AlphaFoldDB" id="A0A7Y5EK36"/>
<organism evidence="1 2">
    <name type="scientific">Rheinheimera lutimaris</name>
    <dbReference type="NCBI Taxonomy" id="2740584"/>
    <lineage>
        <taxon>Bacteria</taxon>
        <taxon>Pseudomonadati</taxon>
        <taxon>Pseudomonadota</taxon>
        <taxon>Gammaproteobacteria</taxon>
        <taxon>Chromatiales</taxon>
        <taxon>Chromatiaceae</taxon>
        <taxon>Rheinheimera</taxon>
    </lineage>
</organism>
<dbReference type="RefSeq" id="WP_173502214.1">
    <property type="nucleotide sequence ID" value="NZ_JABSOD010000020.1"/>
</dbReference>
<reference evidence="1 2" key="1">
    <citation type="submission" date="2020-06" db="EMBL/GenBank/DDBJ databases">
        <title>Rheinheimera sp. nov., a marine bacterium isolated from coastal.</title>
        <authorList>
            <person name="Yu Q."/>
            <person name="Qi Y."/>
            <person name="Pu J."/>
        </authorList>
    </citation>
    <scope>NUCLEOTIDE SEQUENCE [LARGE SCALE GENOMIC DNA]</scope>
    <source>
        <strain evidence="1 2">YQF-2</strain>
    </source>
</reference>
<protein>
    <recommendedName>
        <fullName evidence="3">Addiction module antitoxin</fullName>
    </recommendedName>
</protein>
<accession>A0A7Y5EK36</accession>
<sequence>MLNIQIDNPALEADLKQTFGDNPQSVARAFAEFVQTKRIGDDIKVSLSQLEQGQALKSADVFNSIRARYE</sequence>
<evidence type="ECO:0008006" key="3">
    <source>
        <dbReference type="Google" id="ProtNLM"/>
    </source>
</evidence>
<dbReference type="Proteomes" id="UP000523161">
    <property type="component" value="Unassembled WGS sequence"/>
</dbReference>
<dbReference type="EMBL" id="JABSOD010000020">
    <property type="protein sequence ID" value="NRQ43981.1"/>
    <property type="molecule type" value="Genomic_DNA"/>
</dbReference>
<proteinExistence type="predicted"/>
<keyword evidence="2" id="KW-1185">Reference proteome</keyword>